<evidence type="ECO:0000256" key="1">
    <source>
        <dbReference type="ARBA" id="ARBA00023125"/>
    </source>
</evidence>
<feature type="region of interest" description="Disordered" evidence="4">
    <location>
        <begin position="109"/>
        <end position="136"/>
    </location>
</feature>
<dbReference type="PROSITE" id="PS50935">
    <property type="entry name" value="SSB"/>
    <property type="match status" value="1"/>
</dbReference>
<keyword evidence="2" id="KW-0234">DNA repair</keyword>
<keyword evidence="2" id="KW-0235">DNA replication</keyword>
<dbReference type="SUPFAM" id="SSF50249">
    <property type="entry name" value="Nucleic acid-binding proteins"/>
    <property type="match status" value="1"/>
</dbReference>
<dbReference type="PANTHER" id="PTHR10302:SF27">
    <property type="entry name" value="SINGLE-STRANDED DNA-BINDING PROTEIN"/>
    <property type="match status" value="1"/>
</dbReference>
<comment type="subunit">
    <text evidence="2">Homotetramer.</text>
</comment>
<name>A0A7T4WEI4_9PROT</name>
<dbReference type="InterPro" id="IPR012340">
    <property type="entry name" value="NA-bd_OB-fold"/>
</dbReference>
<dbReference type="Pfam" id="PF00436">
    <property type="entry name" value="SSB"/>
    <property type="match status" value="1"/>
</dbReference>
<dbReference type="Gene3D" id="2.40.50.140">
    <property type="entry name" value="Nucleic acid-binding proteins"/>
    <property type="match status" value="1"/>
</dbReference>
<evidence type="ECO:0000256" key="4">
    <source>
        <dbReference type="SAM" id="MobiDB-lite"/>
    </source>
</evidence>
<evidence type="ECO:0000256" key="3">
    <source>
        <dbReference type="PIRNR" id="PIRNR002070"/>
    </source>
</evidence>
<dbReference type="PANTHER" id="PTHR10302">
    <property type="entry name" value="SINGLE-STRANDED DNA-BINDING PROTEIN"/>
    <property type="match status" value="1"/>
</dbReference>
<dbReference type="AlphaFoldDB" id="A0A7T4WEI4"/>
<dbReference type="GO" id="GO:0006281">
    <property type="term" value="P:DNA repair"/>
    <property type="evidence" value="ECO:0007669"/>
    <property type="project" value="UniProtKB-UniRule"/>
</dbReference>
<dbReference type="RefSeq" id="WP_014030301.1">
    <property type="nucleotide sequence ID" value="NZ_CP059488.1"/>
</dbReference>
<comment type="function">
    <text evidence="2">Plays an important role in DNA replication, recombination and repair. Binds to ssDNA and to an array of partner proteins to recruit them to their sites of action during DNA metabolism.</text>
</comment>
<dbReference type="InterPro" id="IPR000424">
    <property type="entry name" value="Primosome_PriB/ssb"/>
</dbReference>
<proteinExistence type="inferred from homology"/>
<organism evidence="5 6">
    <name type="scientific">Acidithiobacillus ferrivorans</name>
    <dbReference type="NCBI Taxonomy" id="160808"/>
    <lineage>
        <taxon>Bacteria</taxon>
        <taxon>Pseudomonadati</taxon>
        <taxon>Pseudomonadota</taxon>
        <taxon>Acidithiobacillia</taxon>
        <taxon>Acidithiobacillales</taxon>
        <taxon>Acidithiobacillaceae</taxon>
        <taxon>Acidithiobacillus</taxon>
    </lineage>
</organism>
<sequence length="136" mass="14894">MYSMNKVQFVGHLGKDVELRYSPAGNAFGSTSIATSRRVKQSDGTYKDATDWHNLVLMGKTAENANKHLGKGSYVFVEGRLQTRKWADQDGNDKYTTEVIVNTIGYLEPKEGSATTGNGNGMPPAPGEDFDDDIPF</sequence>
<dbReference type="HAMAP" id="MF_00984">
    <property type="entry name" value="SSB"/>
    <property type="match status" value="1"/>
</dbReference>
<dbReference type="GO" id="GO:0003697">
    <property type="term" value="F:single-stranded DNA binding"/>
    <property type="evidence" value="ECO:0007669"/>
    <property type="project" value="UniProtKB-UniRule"/>
</dbReference>
<keyword evidence="2" id="KW-0227">DNA damage</keyword>
<gene>
    <name evidence="5" type="primary">ssb</name>
    <name evidence="5" type="ORF">H2515_01100</name>
</gene>
<dbReference type="GO" id="GO:0009295">
    <property type="term" value="C:nucleoid"/>
    <property type="evidence" value="ECO:0007669"/>
    <property type="project" value="TreeGrafter"/>
</dbReference>
<dbReference type="NCBIfam" id="TIGR00621">
    <property type="entry name" value="ssb"/>
    <property type="match status" value="1"/>
</dbReference>
<accession>A0A7T4WEI4</accession>
<keyword evidence="2" id="KW-0233">DNA recombination</keyword>
<dbReference type="CDD" id="cd04496">
    <property type="entry name" value="SSB_OBF"/>
    <property type="match status" value="1"/>
</dbReference>
<dbReference type="EMBL" id="CP059488">
    <property type="protein sequence ID" value="QQD72967.1"/>
    <property type="molecule type" value="Genomic_DNA"/>
</dbReference>
<dbReference type="PIRSF" id="PIRSF002070">
    <property type="entry name" value="SSB"/>
    <property type="match status" value="1"/>
</dbReference>
<dbReference type="Proteomes" id="UP000595420">
    <property type="component" value="Chromosome"/>
</dbReference>
<evidence type="ECO:0000313" key="6">
    <source>
        <dbReference type="Proteomes" id="UP000595420"/>
    </source>
</evidence>
<dbReference type="GO" id="GO:0006310">
    <property type="term" value="P:DNA recombination"/>
    <property type="evidence" value="ECO:0007669"/>
    <property type="project" value="UniProtKB-UniRule"/>
</dbReference>
<keyword evidence="1 2" id="KW-0238">DNA-binding</keyword>
<feature type="short sequence motif" description="Important for interaction with partner proteins" evidence="2">
    <location>
        <begin position="131"/>
        <end position="136"/>
    </location>
</feature>
<protein>
    <recommendedName>
        <fullName evidence="2 3">Single-stranded DNA-binding protein</fullName>
        <shortName evidence="2">SSB</shortName>
    </recommendedName>
</protein>
<dbReference type="InterPro" id="IPR011344">
    <property type="entry name" value="ssDNA-bd"/>
</dbReference>
<dbReference type="GO" id="GO:0006260">
    <property type="term" value="P:DNA replication"/>
    <property type="evidence" value="ECO:0007669"/>
    <property type="project" value="UniProtKB-UniRule"/>
</dbReference>
<comment type="caution">
    <text evidence="2">Lacks conserved residue(s) required for the propagation of feature annotation.</text>
</comment>
<evidence type="ECO:0000256" key="2">
    <source>
        <dbReference type="HAMAP-Rule" id="MF_00984"/>
    </source>
</evidence>
<reference evidence="5 6" key="1">
    <citation type="submission" date="2020-07" db="EMBL/GenBank/DDBJ databases">
        <title>Complete genome sequence analysis of Acidithiobacillus ferrivorans XJFY6S-08 reveals extreme environmental adaptation to alpine acid mine drainage.</title>
        <authorList>
            <person name="Yan L."/>
            <person name="Ni Y."/>
        </authorList>
    </citation>
    <scope>NUCLEOTIDE SEQUENCE [LARGE SCALE GENOMIC DNA]</scope>
    <source>
        <strain evidence="5 6">XJFY6S-08</strain>
    </source>
</reference>
<evidence type="ECO:0000313" key="5">
    <source>
        <dbReference type="EMBL" id="QQD72967.1"/>
    </source>
</evidence>